<reference evidence="13" key="3">
    <citation type="submission" date="2025-04" db="UniProtKB">
        <authorList>
            <consortium name="RefSeq"/>
        </authorList>
    </citation>
    <scope>IDENTIFICATION</scope>
    <source>
        <strain evidence="13">CBS 781.70</strain>
    </source>
</reference>
<feature type="transmembrane region" description="Helical" evidence="10">
    <location>
        <begin position="412"/>
        <end position="430"/>
    </location>
</feature>
<evidence type="ECO:0000256" key="2">
    <source>
        <dbReference type="ARBA" id="ARBA00004922"/>
    </source>
</evidence>
<keyword evidence="6 10" id="KW-0812">Transmembrane</keyword>
<dbReference type="EC" id="2.4.1.-" evidence="10"/>
<feature type="transmembrane region" description="Helical" evidence="10">
    <location>
        <begin position="279"/>
        <end position="303"/>
    </location>
</feature>
<evidence type="ECO:0000313" key="12">
    <source>
        <dbReference type="Proteomes" id="UP000504638"/>
    </source>
</evidence>
<evidence type="ECO:0000313" key="11">
    <source>
        <dbReference type="EMBL" id="KAF1808927.1"/>
    </source>
</evidence>
<feature type="transmembrane region" description="Helical" evidence="10">
    <location>
        <begin position="192"/>
        <end position="217"/>
    </location>
</feature>
<dbReference type="Proteomes" id="UP000504638">
    <property type="component" value="Unplaced"/>
</dbReference>
<dbReference type="InterPro" id="IPR004856">
    <property type="entry name" value="Glyco_trans_ALG6/ALG8"/>
</dbReference>
<dbReference type="Pfam" id="PF03155">
    <property type="entry name" value="Alg6_Alg8"/>
    <property type="match status" value="2"/>
</dbReference>
<dbReference type="PANTHER" id="PTHR12413">
    <property type="entry name" value="DOLICHYL GLYCOSYLTRANSFERASE"/>
    <property type="match status" value="1"/>
</dbReference>
<keyword evidence="7 10" id="KW-0256">Endoplasmic reticulum</keyword>
<proteinExistence type="inferred from homology"/>
<keyword evidence="12" id="KW-1185">Reference proteome</keyword>
<comment type="subcellular location">
    <subcellularLocation>
        <location evidence="1 10">Endoplasmic reticulum membrane</location>
        <topology evidence="1 10">Multi-pass membrane protein</topology>
    </subcellularLocation>
</comment>
<dbReference type="AlphaFoldDB" id="A0A6G1FT11"/>
<evidence type="ECO:0000256" key="10">
    <source>
        <dbReference type="RuleBase" id="RU363110"/>
    </source>
</evidence>
<protein>
    <recommendedName>
        <fullName evidence="10">Alpha-1,3-glucosyltransferase</fullName>
        <ecNumber evidence="10">2.4.1.-</ecNumber>
    </recommendedName>
</protein>
<dbReference type="PANTHER" id="PTHR12413:SF1">
    <property type="entry name" value="DOLICHYL PYROPHOSPHATE MAN9GLCNAC2 ALPHA-1,3-GLUCOSYLTRANSFERASE"/>
    <property type="match status" value="1"/>
</dbReference>
<accession>A0A6G1FT11</accession>
<dbReference type="UniPathway" id="UPA00378"/>
<comment type="pathway">
    <text evidence="2 10">Protein modification; protein glycosylation.</text>
</comment>
<dbReference type="EMBL" id="ML975177">
    <property type="protein sequence ID" value="KAF1808927.1"/>
    <property type="molecule type" value="Genomic_DNA"/>
</dbReference>
<keyword evidence="9 10" id="KW-0472">Membrane</keyword>
<evidence type="ECO:0000256" key="6">
    <source>
        <dbReference type="ARBA" id="ARBA00022692"/>
    </source>
</evidence>
<reference evidence="13" key="2">
    <citation type="submission" date="2020-04" db="EMBL/GenBank/DDBJ databases">
        <authorList>
            <consortium name="NCBI Genome Project"/>
        </authorList>
    </citation>
    <scope>NUCLEOTIDE SEQUENCE</scope>
    <source>
        <strain evidence="13">CBS 781.70</strain>
    </source>
</reference>
<dbReference type="GeneID" id="54418327"/>
<dbReference type="GO" id="GO:0042281">
    <property type="term" value="F:dolichyl pyrophosphate Man9GlcNAc2 alpha-1,3-glucosyltransferase activity"/>
    <property type="evidence" value="ECO:0007669"/>
    <property type="project" value="TreeGrafter"/>
</dbReference>
<evidence type="ECO:0000256" key="8">
    <source>
        <dbReference type="ARBA" id="ARBA00022989"/>
    </source>
</evidence>
<evidence type="ECO:0000256" key="9">
    <source>
        <dbReference type="ARBA" id="ARBA00023136"/>
    </source>
</evidence>
<feature type="transmembrane region" description="Helical" evidence="10">
    <location>
        <begin position="459"/>
        <end position="475"/>
    </location>
</feature>
<evidence type="ECO:0000256" key="5">
    <source>
        <dbReference type="ARBA" id="ARBA00022679"/>
    </source>
</evidence>
<evidence type="ECO:0000256" key="4">
    <source>
        <dbReference type="ARBA" id="ARBA00022676"/>
    </source>
</evidence>
<feature type="transmembrane region" description="Helical" evidence="10">
    <location>
        <begin position="56"/>
        <end position="78"/>
    </location>
</feature>
<comment type="similarity">
    <text evidence="3 10">Belongs to the ALG6/ALG8 glucosyltransferase family.</text>
</comment>
<gene>
    <name evidence="11 13" type="ORF">P152DRAFT_442793</name>
</gene>
<feature type="transmembrane region" description="Helical" evidence="10">
    <location>
        <begin position="552"/>
        <end position="577"/>
    </location>
</feature>
<reference evidence="11 13" key="1">
    <citation type="submission" date="2020-01" db="EMBL/GenBank/DDBJ databases">
        <authorList>
            <consortium name="DOE Joint Genome Institute"/>
            <person name="Haridas S."/>
            <person name="Albert R."/>
            <person name="Binder M."/>
            <person name="Bloem J."/>
            <person name="Labutti K."/>
            <person name="Salamov A."/>
            <person name="Andreopoulos B."/>
            <person name="Baker S.E."/>
            <person name="Barry K."/>
            <person name="Bills G."/>
            <person name="Bluhm B.H."/>
            <person name="Cannon C."/>
            <person name="Castanera R."/>
            <person name="Culley D.E."/>
            <person name="Daum C."/>
            <person name="Ezra D."/>
            <person name="Gonzalez J.B."/>
            <person name="Henrissat B."/>
            <person name="Kuo A."/>
            <person name="Liang C."/>
            <person name="Lipzen A."/>
            <person name="Lutzoni F."/>
            <person name="Magnuson J."/>
            <person name="Mondo S."/>
            <person name="Nolan M."/>
            <person name="Ohm R."/>
            <person name="Pangilinan J."/>
            <person name="Park H.-J."/>
            <person name="Ramirez L."/>
            <person name="Alfaro M."/>
            <person name="Sun H."/>
            <person name="Tritt A."/>
            <person name="Yoshinaga Y."/>
            <person name="Zwiers L.-H."/>
            <person name="Turgeon B.G."/>
            <person name="Goodwin S.B."/>
            <person name="Spatafora J.W."/>
            <person name="Crous P.W."/>
            <person name="Grigoriev I.V."/>
        </authorList>
    </citation>
    <scope>NUCLEOTIDE SEQUENCE</scope>
    <source>
        <strain evidence="11 13">CBS 781.70</strain>
    </source>
</reference>
<evidence type="ECO:0000256" key="7">
    <source>
        <dbReference type="ARBA" id="ARBA00022824"/>
    </source>
</evidence>
<organism evidence="11">
    <name type="scientific">Eremomyces bilateralis CBS 781.70</name>
    <dbReference type="NCBI Taxonomy" id="1392243"/>
    <lineage>
        <taxon>Eukaryota</taxon>
        <taxon>Fungi</taxon>
        <taxon>Dikarya</taxon>
        <taxon>Ascomycota</taxon>
        <taxon>Pezizomycotina</taxon>
        <taxon>Dothideomycetes</taxon>
        <taxon>Dothideomycetes incertae sedis</taxon>
        <taxon>Eremomycetales</taxon>
        <taxon>Eremomycetaceae</taxon>
        <taxon>Eremomyces</taxon>
    </lineage>
</organism>
<dbReference type="OrthoDB" id="5589195at2759"/>
<name>A0A6G1FT11_9PEZI</name>
<feature type="transmembrane region" description="Helical" evidence="10">
    <location>
        <begin position="237"/>
        <end position="267"/>
    </location>
</feature>
<feature type="transmembrane region" description="Helical" evidence="10">
    <location>
        <begin position="481"/>
        <end position="506"/>
    </location>
</feature>
<evidence type="ECO:0000256" key="1">
    <source>
        <dbReference type="ARBA" id="ARBA00004477"/>
    </source>
</evidence>
<evidence type="ECO:0000256" key="3">
    <source>
        <dbReference type="ARBA" id="ARBA00008715"/>
    </source>
</evidence>
<keyword evidence="5 10" id="KW-0808">Transferase</keyword>
<evidence type="ECO:0000313" key="13">
    <source>
        <dbReference type="RefSeq" id="XP_033530558.1"/>
    </source>
</evidence>
<keyword evidence="4 10" id="KW-0328">Glycosyltransferase</keyword>
<dbReference type="RefSeq" id="XP_033530558.1">
    <property type="nucleotide sequence ID" value="XM_033677757.1"/>
</dbReference>
<dbReference type="GO" id="GO:0005789">
    <property type="term" value="C:endoplasmic reticulum membrane"/>
    <property type="evidence" value="ECO:0007669"/>
    <property type="project" value="UniProtKB-SubCell"/>
</dbReference>
<feature type="transmembrane region" description="Helical" evidence="10">
    <location>
        <begin position="383"/>
        <end position="405"/>
    </location>
</feature>
<feature type="transmembrane region" description="Helical" evidence="10">
    <location>
        <begin position="527"/>
        <end position="546"/>
    </location>
</feature>
<sequence>MSSLNHNSHKPRRKSRELGSAASHGLLYTDPVTQEKKPLFPLVGFLGPAKVTISKWIIFPIILMVVGLFRWATTFWGYSGHQKPPMFGDFEAQRHWMELTIHLPVSQWYFYDLKWWGLDYPPLTAYHSWVLGKIGSLVNPSFFELDTSRGLESEELKVFMRASVLLSEYAVYIPAAISFMRRFSHSQGVGKWDFLIAVTAVLMQPATILIDHGHFQYNTVMLGFVLASMSGLMADNLLWSCVWFIAALGFKQMALFFAPAIFAYLLGKCVFPKFSFGRLVSIAVTTIVSFAILCFPLLLGSLYNYRRGLPLPTTATGTPPPPLLSDLPFDIPDGSAIYPFVLQLSQAHHRIFPFARGLFEDKVANLWCALHTFHKLHIYPSALLQHVSLALTLLLILPPCIILFLKPQRSSIPLAFATTAWGFFLASYQVHEKNVLLPLLPMTVLLSGSGGLALRLRSWIGFANILAAWTLFPLLNRDGLAVPYVVLTLLWAWLLGLPPVSWHLYLPGRRVVDEPGLHWAEAIIHSAFYIAMVGWHICEAFIAPPYNKPDLWVVLNVLIGAAGFSLCYTWCLGMLMVQSGYWRNPFLSKPKVKFQ</sequence>
<keyword evidence="8 10" id="KW-1133">Transmembrane helix</keyword>